<protein>
    <submittedName>
        <fullName evidence="1">Asparaginase</fullName>
    </submittedName>
</protein>
<evidence type="ECO:0000313" key="1">
    <source>
        <dbReference type="EMBL" id="EWY39150.1"/>
    </source>
</evidence>
<dbReference type="PANTHER" id="PTHR42110:SF1">
    <property type="entry name" value="L-ASPARAGINASE, PUTATIVE (AFU_ORTHOLOGUE AFUA_3G11890)-RELATED"/>
    <property type="match status" value="1"/>
</dbReference>
<dbReference type="PANTHER" id="PTHR42110">
    <property type="entry name" value="L-ASPARAGINASE, PUTATIVE (AFU_ORTHOLOGUE AFUA_3G11890)-RELATED"/>
    <property type="match status" value="1"/>
</dbReference>
<keyword evidence="2" id="KW-1185">Reference proteome</keyword>
<organism evidence="1 2">
    <name type="scientific">Skermanella stibiiresistens SB22</name>
    <dbReference type="NCBI Taxonomy" id="1385369"/>
    <lineage>
        <taxon>Bacteria</taxon>
        <taxon>Pseudomonadati</taxon>
        <taxon>Pseudomonadota</taxon>
        <taxon>Alphaproteobacteria</taxon>
        <taxon>Rhodospirillales</taxon>
        <taxon>Azospirillaceae</taxon>
        <taxon>Skermanella</taxon>
    </lineage>
</organism>
<dbReference type="InterPro" id="IPR010349">
    <property type="entry name" value="Asparaginase_II"/>
</dbReference>
<dbReference type="Proteomes" id="UP000019486">
    <property type="component" value="Unassembled WGS sequence"/>
</dbReference>
<proteinExistence type="predicted"/>
<reference evidence="1 2" key="1">
    <citation type="submission" date="2013-08" db="EMBL/GenBank/DDBJ databases">
        <title>The genome sequence of Skermanella stibiiresistens.</title>
        <authorList>
            <person name="Zhu W."/>
            <person name="Wang G."/>
        </authorList>
    </citation>
    <scope>NUCLEOTIDE SEQUENCE [LARGE SCALE GENOMIC DNA]</scope>
    <source>
        <strain evidence="1 2">SB22</strain>
    </source>
</reference>
<dbReference type="EMBL" id="AVFL01000013">
    <property type="protein sequence ID" value="EWY39150.1"/>
    <property type="molecule type" value="Genomic_DNA"/>
</dbReference>
<name>W9GZ15_9PROT</name>
<gene>
    <name evidence="1" type="ORF">N825_07375</name>
</gene>
<dbReference type="Pfam" id="PF06089">
    <property type="entry name" value="Asparaginase_II"/>
    <property type="match status" value="1"/>
</dbReference>
<dbReference type="STRING" id="1385369.N825_07375"/>
<dbReference type="PATRIC" id="fig|1385369.3.peg.3662"/>
<evidence type="ECO:0000313" key="2">
    <source>
        <dbReference type="Proteomes" id="UP000019486"/>
    </source>
</evidence>
<dbReference type="AlphaFoldDB" id="W9GZ15"/>
<comment type="caution">
    <text evidence="1">The sequence shown here is derived from an EMBL/GenBank/DDBJ whole genome shotgun (WGS) entry which is preliminary data.</text>
</comment>
<sequence>MLVEVTRGGIVESRHRGIAAIVDAEGHVVAHWGDFEKPVYARSSVKSLQAIPLVESGAVEAFGISDEELALACASHNGETRHTTLVSAWLERIGLTPADLECGTHLPYDDATAHALIRAGEAPSPVHNNCSGKHTGMLATALRKGEPTRGYIRFDHPVQQRILGVFEQMTACDLSKAPWGVDGCGIPTIAIPLGSVALAMARLADPRELPDHRAEAVTHIRRAWAANPYLIGGRDTFDTRMMEATGGDALIKIGAEGVMCAVLPKLGLGIALKIEDGASRAAGIAMAALLRQCKVLTDARWNELAGVTHPDITNRAGLAVGGIRPAEGWPEQV</sequence>
<accession>W9GZ15</accession>